<keyword evidence="8" id="KW-0966">Cell projection</keyword>
<dbReference type="Pfam" id="PF01052">
    <property type="entry name" value="FliMN_C"/>
    <property type="match status" value="1"/>
</dbReference>
<dbReference type="InterPro" id="IPR051469">
    <property type="entry name" value="FliN/MopA/SpaO"/>
</dbReference>
<keyword evidence="3" id="KW-1003">Cell membrane</keyword>
<dbReference type="RefSeq" id="WP_257606970.1">
    <property type="nucleotide sequence ID" value="NZ_JANKAG010000005.1"/>
</dbReference>
<sequence length="309" mass="34844">MPEIDKSTALEMMNAITLMMGEQLKQLLGRKSRIECREVRPMIPAGIEQDYLRGTVLVEENRVHGTKQVRNLYIFKKDTVSRLTNFIMGFDADAENPLDEVAVSTFREVMSQCIRIEDNEVGSLLNIKTTGTIQNIEMSESARDIEQKVKNWNDGILLYAKYGLEIEDVLKTEFYLITTDSLLFPMENWNQDDTAPEVIETSKKRPIAVRTVAFPEFTVEDGENEIQDIGEERKRLRDISLDISIQIGRSVCKVKDVLNMKEGQVLTLDKQAGAPADIVVNGVLIGRGDVLVSGDNFAARITEIIGKKE</sequence>
<dbReference type="Gene3D" id="2.30.330.10">
    <property type="entry name" value="SpoA-like"/>
    <property type="match status" value="1"/>
</dbReference>
<keyword evidence="8" id="KW-0969">Cilium</keyword>
<evidence type="ECO:0000256" key="2">
    <source>
        <dbReference type="ARBA" id="ARBA00009226"/>
    </source>
</evidence>
<dbReference type="InterPro" id="IPR028976">
    <property type="entry name" value="CheC-like_sf"/>
</dbReference>
<name>A0AAW6AMY5_CLOSY</name>
<organism evidence="8 9">
    <name type="scientific">Clostridium symbiosum</name>
    <name type="common">Bacteroides symbiosus</name>
    <dbReference type="NCBI Taxonomy" id="1512"/>
    <lineage>
        <taxon>Bacteria</taxon>
        <taxon>Bacillati</taxon>
        <taxon>Bacillota</taxon>
        <taxon>Clostridia</taxon>
        <taxon>Lachnospirales</taxon>
        <taxon>Lachnospiraceae</taxon>
        <taxon>Otoolea</taxon>
    </lineage>
</organism>
<feature type="domain" description="Flagellar motor switch protein FliN-like C-terminal" evidence="7">
    <location>
        <begin position="235"/>
        <end position="305"/>
    </location>
</feature>
<keyword evidence="4" id="KW-0145">Chemotaxis</keyword>
<evidence type="ECO:0000313" key="9">
    <source>
        <dbReference type="Proteomes" id="UP001300871"/>
    </source>
</evidence>
<dbReference type="EMBL" id="JAQLGM010000001">
    <property type="protein sequence ID" value="MDB1998600.1"/>
    <property type="molecule type" value="Genomic_DNA"/>
</dbReference>
<dbReference type="GO" id="GO:0006935">
    <property type="term" value="P:chemotaxis"/>
    <property type="evidence" value="ECO:0007669"/>
    <property type="project" value="UniProtKB-KW"/>
</dbReference>
<protein>
    <submittedName>
        <fullName evidence="8">FliM/FliN family flagellar motor switch protein</fullName>
    </submittedName>
</protein>
<dbReference type="GO" id="GO:0009425">
    <property type="term" value="C:bacterial-type flagellum basal body"/>
    <property type="evidence" value="ECO:0007669"/>
    <property type="project" value="InterPro"/>
</dbReference>
<dbReference type="GO" id="GO:0071973">
    <property type="term" value="P:bacterial-type flagellum-dependent cell motility"/>
    <property type="evidence" value="ECO:0007669"/>
    <property type="project" value="InterPro"/>
</dbReference>
<dbReference type="InterPro" id="IPR001172">
    <property type="entry name" value="FliN_T3SS_HrcQb"/>
</dbReference>
<evidence type="ECO:0000259" key="7">
    <source>
        <dbReference type="Pfam" id="PF01052"/>
    </source>
</evidence>
<dbReference type="Gene3D" id="3.40.1550.10">
    <property type="entry name" value="CheC-like"/>
    <property type="match status" value="1"/>
</dbReference>
<comment type="similarity">
    <text evidence="2">Belongs to the FliN/MopA/SpaO family.</text>
</comment>
<gene>
    <name evidence="8" type="ORF">PM006_00050</name>
</gene>
<dbReference type="PANTHER" id="PTHR43484:SF1">
    <property type="entry name" value="FLAGELLAR MOTOR SWITCH PROTEIN FLIN"/>
    <property type="match status" value="1"/>
</dbReference>
<reference evidence="8" key="1">
    <citation type="submission" date="2023-01" db="EMBL/GenBank/DDBJ databases">
        <title>Human gut microbiome strain richness.</title>
        <authorList>
            <person name="Chen-Liaw A."/>
        </authorList>
    </citation>
    <scope>NUCLEOTIDE SEQUENCE</scope>
    <source>
        <strain evidence="8">B1_m1001713B170214d0_201011</strain>
    </source>
</reference>
<comment type="caution">
    <text evidence="8">The sequence shown here is derived from an EMBL/GenBank/DDBJ whole genome shotgun (WGS) entry which is preliminary data.</text>
</comment>
<accession>A0AAW6AMY5</accession>
<dbReference type="PRINTS" id="PR00956">
    <property type="entry name" value="FLGMOTORFLIN"/>
</dbReference>
<dbReference type="Proteomes" id="UP001300871">
    <property type="component" value="Unassembled WGS sequence"/>
</dbReference>
<comment type="subcellular location">
    <subcellularLocation>
        <location evidence="1">Cell membrane</location>
        <topology evidence="1">Peripheral membrane protein</topology>
        <orientation evidence="1">Cytoplasmic side</orientation>
    </subcellularLocation>
</comment>
<evidence type="ECO:0000256" key="5">
    <source>
        <dbReference type="ARBA" id="ARBA00022779"/>
    </source>
</evidence>
<evidence type="ECO:0000313" key="8">
    <source>
        <dbReference type="EMBL" id="MDB1998600.1"/>
    </source>
</evidence>
<dbReference type="AlphaFoldDB" id="A0AAW6AMY5"/>
<dbReference type="InterPro" id="IPR001543">
    <property type="entry name" value="FliN-like_C"/>
</dbReference>
<evidence type="ECO:0000256" key="6">
    <source>
        <dbReference type="ARBA" id="ARBA00023136"/>
    </source>
</evidence>
<evidence type="ECO:0000256" key="3">
    <source>
        <dbReference type="ARBA" id="ARBA00022475"/>
    </source>
</evidence>
<dbReference type="GO" id="GO:0003774">
    <property type="term" value="F:cytoskeletal motor activity"/>
    <property type="evidence" value="ECO:0007669"/>
    <property type="project" value="InterPro"/>
</dbReference>
<evidence type="ECO:0000256" key="4">
    <source>
        <dbReference type="ARBA" id="ARBA00022500"/>
    </source>
</evidence>
<keyword evidence="8" id="KW-0282">Flagellum</keyword>
<dbReference type="SUPFAM" id="SSF103039">
    <property type="entry name" value="CheC-like"/>
    <property type="match status" value="1"/>
</dbReference>
<keyword evidence="6" id="KW-0472">Membrane</keyword>
<dbReference type="GO" id="GO:0005886">
    <property type="term" value="C:plasma membrane"/>
    <property type="evidence" value="ECO:0007669"/>
    <property type="project" value="UniProtKB-SubCell"/>
</dbReference>
<dbReference type="PANTHER" id="PTHR43484">
    <property type="match status" value="1"/>
</dbReference>
<evidence type="ECO:0000256" key="1">
    <source>
        <dbReference type="ARBA" id="ARBA00004413"/>
    </source>
</evidence>
<dbReference type="InterPro" id="IPR036429">
    <property type="entry name" value="SpoA-like_sf"/>
</dbReference>
<proteinExistence type="inferred from homology"/>
<dbReference type="SUPFAM" id="SSF101801">
    <property type="entry name" value="Surface presentation of antigens (SPOA)"/>
    <property type="match status" value="1"/>
</dbReference>
<keyword evidence="5" id="KW-0283">Flagellar rotation</keyword>